<accession>A0A3E0HHE7</accession>
<dbReference type="AlphaFoldDB" id="A0A3E0HHE7"/>
<feature type="transmembrane region" description="Helical" evidence="1">
    <location>
        <begin position="60"/>
        <end position="79"/>
    </location>
</feature>
<dbReference type="Pfam" id="PF10067">
    <property type="entry name" value="DUF2306"/>
    <property type="match status" value="1"/>
</dbReference>
<feature type="transmembrane region" description="Helical" evidence="1">
    <location>
        <begin position="21"/>
        <end position="40"/>
    </location>
</feature>
<comment type="caution">
    <text evidence="2">The sequence shown here is derived from an EMBL/GenBank/DDBJ whole genome shotgun (WGS) entry which is preliminary data.</text>
</comment>
<organism evidence="2 3">
    <name type="scientific">Kutzneria buriramensis</name>
    <dbReference type="NCBI Taxonomy" id="1045776"/>
    <lineage>
        <taxon>Bacteria</taxon>
        <taxon>Bacillati</taxon>
        <taxon>Actinomycetota</taxon>
        <taxon>Actinomycetes</taxon>
        <taxon>Pseudonocardiales</taxon>
        <taxon>Pseudonocardiaceae</taxon>
        <taxon>Kutzneria</taxon>
    </lineage>
</organism>
<dbReference type="InterPro" id="IPR018750">
    <property type="entry name" value="DUF2306_membrane"/>
</dbReference>
<keyword evidence="1" id="KW-0472">Membrane</keyword>
<reference evidence="2 3" key="1">
    <citation type="submission" date="2018-08" db="EMBL/GenBank/DDBJ databases">
        <title>Genomic Encyclopedia of Archaeal and Bacterial Type Strains, Phase II (KMG-II): from individual species to whole genera.</title>
        <authorList>
            <person name="Goeker M."/>
        </authorList>
    </citation>
    <scope>NUCLEOTIDE SEQUENCE [LARGE SCALE GENOMIC DNA]</scope>
    <source>
        <strain evidence="2 3">DSM 45791</strain>
    </source>
</reference>
<feature type="transmembrane region" description="Helical" evidence="1">
    <location>
        <begin position="100"/>
        <end position="121"/>
    </location>
</feature>
<feature type="transmembrane region" description="Helical" evidence="1">
    <location>
        <begin position="159"/>
        <end position="183"/>
    </location>
</feature>
<evidence type="ECO:0000313" key="2">
    <source>
        <dbReference type="EMBL" id="REH45904.1"/>
    </source>
</evidence>
<feature type="transmembrane region" description="Helical" evidence="1">
    <location>
        <begin position="203"/>
        <end position="223"/>
    </location>
</feature>
<dbReference type="RefSeq" id="WP_116176081.1">
    <property type="nucleotide sequence ID" value="NZ_CP144375.1"/>
</dbReference>
<gene>
    <name evidence="2" type="ORF">BCF44_10736</name>
</gene>
<dbReference type="OrthoDB" id="4698148at2"/>
<keyword evidence="3" id="KW-1185">Reference proteome</keyword>
<evidence type="ECO:0000313" key="3">
    <source>
        <dbReference type="Proteomes" id="UP000256269"/>
    </source>
</evidence>
<evidence type="ECO:0000256" key="1">
    <source>
        <dbReference type="SAM" id="Phobius"/>
    </source>
</evidence>
<keyword evidence="1" id="KW-0812">Transmembrane</keyword>
<sequence length="236" mass="26353">MSVITRPEPTTTAAGGRRRRRWPLISFAVLTIAILIYMVRVYVPPEMSTSRVHFDQVWEYVVLVGHIFTATVATVTGLAQFWPWLRNNHPRVHRWTGRAYFFLGVFPSSVLAIPMAALAAFGVSNQAGLVAIDVAWIITAVAGYRAARQRRFADHRRWMIRNYALTFASLFSRLVTPVVAMLVVSQATGPIYRGDGLAISHDIASGSVWVGIVLPVVAAEWYLQRRYGVPKATART</sequence>
<proteinExistence type="predicted"/>
<name>A0A3E0HHE7_9PSEU</name>
<dbReference type="Proteomes" id="UP000256269">
    <property type="component" value="Unassembled WGS sequence"/>
</dbReference>
<protein>
    <submittedName>
        <fullName evidence="2">Putative membrane protein DUF2306</fullName>
    </submittedName>
</protein>
<feature type="transmembrane region" description="Helical" evidence="1">
    <location>
        <begin position="127"/>
        <end position="147"/>
    </location>
</feature>
<dbReference type="EMBL" id="QUNO01000007">
    <property type="protein sequence ID" value="REH45904.1"/>
    <property type="molecule type" value="Genomic_DNA"/>
</dbReference>
<keyword evidence="1" id="KW-1133">Transmembrane helix</keyword>